<dbReference type="Proteomes" id="UP000532440">
    <property type="component" value="Unassembled WGS sequence"/>
</dbReference>
<dbReference type="EMBL" id="JACHGB010000006">
    <property type="protein sequence ID" value="MBB5273386.1"/>
    <property type="molecule type" value="Genomic_DNA"/>
</dbReference>
<dbReference type="EC" id="6.2.1.30" evidence="2"/>
<keyword evidence="2" id="KW-0436">Ligase</keyword>
<evidence type="ECO:0000313" key="3">
    <source>
        <dbReference type="Proteomes" id="UP000532440"/>
    </source>
</evidence>
<protein>
    <submittedName>
        <fullName evidence="2">Phenylacetate-CoA ligase</fullName>
        <ecNumber evidence="2">6.2.1.30</ecNumber>
    </submittedName>
</protein>
<name>A0A7W8M9T9_9BURK</name>
<organism evidence="2 3">
    <name type="scientific">Quisquiliibacterium transsilvanicum</name>
    <dbReference type="NCBI Taxonomy" id="1549638"/>
    <lineage>
        <taxon>Bacteria</taxon>
        <taxon>Pseudomonadati</taxon>
        <taxon>Pseudomonadota</taxon>
        <taxon>Betaproteobacteria</taxon>
        <taxon>Burkholderiales</taxon>
        <taxon>Burkholderiaceae</taxon>
        <taxon>Quisquiliibacterium</taxon>
    </lineage>
</organism>
<dbReference type="Gene3D" id="3.40.50.12780">
    <property type="entry name" value="N-terminal domain of ligase-like"/>
    <property type="match status" value="1"/>
</dbReference>
<reference evidence="2 3" key="1">
    <citation type="submission" date="2020-08" db="EMBL/GenBank/DDBJ databases">
        <title>Genomic Encyclopedia of Type Strains, Phase IV (KMG-IV): sequencing the most valuable type-strain genomes for metagenomic binning, comparative biology and taxonomic classification.</title>
        <authorList>
            <person name="Goeker M."/>
        </authorList>
    </citation>
    <scope>NUCLEOTIDE SEQUENCE [LARGE SCALE GENOMIC DNA]</scope>
    <source>
        <strain evidence="2 3">DSM 29781</strain>
    </source>
</reference>
<dbReference type="GO" id="GO:0047475">
    <property type="term" value="F:phenylacetate-CoA ligase activity"/>
    <property type="evidence" value="ECO:0007669"/>
    <property type="project" value="UniProtKB-EC"/>
</dbReference>
<dbReference type="Pfam" id="PF00501">
    <property type="entry name" value="AMP-binding"/>
    <property type="match status" value="1"/>
</dbReference>
<dbReference type="RefSeq" id="WP_183969863.1">
    <property type="nucleotide sequence ID" value="NZ_BAABEW010000024.1"/>
</dbReference>
<proteinExistence type="predicted"/>
<evidence type="ECO:0000313" key="2">
    <source>
        <dbReference type="EMBL" id="MBB5273386.1"/>
    </source>
</evidence>
<feature type="domain" description="AMP-dependent synthetase/ligase" evidence="1">
    <location>
        <begin position="149"/>
        <end position="277"/>
    </location>
</feature>
<dbReference type="InterPro" id="IPR000873">
    <property type="entry name" value="AMP-dep_synth/lig_dom"/>
</dbReference>
<sequence length="412" mass="44397">MTDHYDDLETRAPEAREGALMARLPGLVAHAIGGAPGWARQLAGVDPATISSRKALAALPVLRKEELKTLQQADPPFGGLTTLPPGRMGHLYMSPGPIFDPEGARDDPWRSARALWAAGIRPGQVIQNCFGYHLTPGAWMVDLAARKLGCAVIPAGTGQTEQQIEVIRALRPDAYVGTPSFLRIIVEKALETGADISNLKRALVAAEALPPSLRGWFHAHGIPTVLQWYGTADVGLIAYESEALEGMILDEDLILEIVRPGTGEPVTDGEVGEVVVTSFNPEYPMIRFGTGDLSAVMPGPSPCGRTNLRIRGWLGRADQTTKVRGMFVHPGQVAEAVRRHPEVLRARLVITGEMAQDAMTLRCETRGAPEGLAARIAESLREVTKLRGEVELVAAGSLPNDGRVIEDARKYD</sequence>
<dbReference type="Gene3D" id="3.30.300.30">
    <property type="match status" value="1"/>
</dbReference>
<gene>
    <name evidence="2" type="ORF">HNQ70_003414</name>
</gene>
<dbReference type="SUPFAM" id="SSF56801">
    <property type="entry name" value="Acetyl-CoA synthetase-like"/>
    <property type="match status" value="1"/>
</dbReference>
<evidence type="ECO:0000259" key="1">
    <source>
        <dbReference type="Pfam" id="PF00501"/>
    </source>
</evidence>
<dbReference type="AlphaFoldDB" id="A0A7W8M9T9"/>
<dbReference type="InterPro" id="IPR045851">
    <property type="entry name" value="AMP-bd_C_sf"/>
</dbReference>
<dbReference type="PANTHER" id="PTHR43845">
    <property type="entry name" value="BLR5969 PROTEIN"/>
    <property type="match status" value="1"/>
</dbReference>
<dbReference type="PANTHER" id="PTHR43845:SF1">
    <property type="entry name" value="BLR5969 PROTEIN"/>
    <property type="match status" value="1"/>
</dbReference>
<dbReference type="InterPro" id="IPR042099">
    <property type="entry name" value="ANL_N_sf"/>
</dbReference>
<comment type="caution">
    <text evidence="2">The sequence shown here is derived from an EMBL/GenBank/DDBJ whole genome shotgun (WGS) entry which is preliminary data.</text>
</comment>
<accession>A0A7W8M9T9</accession>
<keyword evidence="3" id="KW-1185">Reference proteome</keyword>